<evidence type="ECO:0000313" key="2">
    <source>
        <dbReference type="Proteomes" id="UP000288490"/>
    </source>
</evidence>
<name>A0A429ZMH3_9ENTE</name>
<dbReference type="OrthoDB" id="2200448at2"/>
<protein>
    <submittedName>
        <fullName evidence="1">Uncharacterized protein</fullName>
    </submittedName>
</protein>
<dbReference type="AlphaFoldDB" id="A0A429ZMH3"/>
<sequence>MIVTINLYSEISQELQAKITLEQEIINQLKPAIGEVKTLILFDNKTIHTESLFQQAFSSLSNILYSQDINDYKKVIEGSDSIILFSDLLTNKKNSYQPFFHQVSENQRIIFDGSVETIKIALSGDDKPYAICLKETQLPDLLSLPQTVVSNMLPSEILTDPLFEEVPMVIVYRETGAGYVYHNEELFSLTTNELDVTKLSHEGFLFGLARGISDKENTTEFIVKQGLICAISSIGKQDVVFDEHYFDDKINVIKIA</sequence>
<keyword evidence="2" id="KW-1185">Reference proteome</keyword>
<dbReference type="EMBL" id="NGJT01000006">
    <property type="protein sequence ID" value="RST94891.1"/>
    <property type="molecule type" value="Genomic_DNA"/>
</dbReference>
<gene>
    <name evidence="1" type="ORF">CBF36_05030</name>
</gene>
<accession>A0A429ZMH3</accession>
<comment type="caution">
    <text evidence="1">The sequence shown here is derived from an EMBL/GenBank/DDBJ whole genome shotgun (WGS) entry which is preliminary data.</text>
</comment>
<proteinExistence type="predicted"/>
<dbReference type="Proteomes" id="UP000288490">
    <property type="component" value="Unassembled WGS sequence"/>
</dbReference>
<organism evidence="1 2">
    <name type="scientific">Vagococcus bubulae</name>
    <dbReference type="NCBI Taxonomy" id="1977868"/>
    <lineage>
        <taxon>Bacteria</taxon>
        <taxon>Bacillati</taxon>
        <taxon>Bacillota</taxon>
        <taxon>Bacilli</taxon>
        <taxon>Lactobacillales</taxon>
        <taxon>Enterococcaceae</taxon>
        <taxon>Vagococcus</taxon>
    </lineage>
</organism>
<reference evidence="1 2" key="1">
    <citation type="submission" date="2017-05" db="EMBL/GenBank/DDBJ databases">
        <title>Vagococcus spp. assemblies.</title>
        <authorList>
            <person name="Gulvik C.A."/>
        </authorList>
    </citation>
    <scope>NUCLEOTIDE SEQUENCE [LARGE SCALE GENOMIC DNA]</scope>
    <source>
        <strain evidence="1 2">SS1994</strain>
    </source>
</reference>
<evidence type="ECO:0000313" key="1">
    <source>
        <dbReference type="EMBL" id="RST94891.1"/>
    </source>
</evidence>
<dbReference type="RefSeq" id="WP_125957156.1">
    <property type="nucleotide sequence ID" value="NZ_JAQEJV010000006.1"/>
</dbReference>